<dbReference type="PANTHER" id="PTHR40036:SF1">
    <property type="entry name" value="MACROCIN O-METHYLTRANSFERASE"/>
    <property type="match status" value="1"/>
</dbReference>
<protein>
    <recommendedName>
        <fullName evidence="3">Class I SAM-dependent methyltransferase</fullName>
    </recommendedName>
</protein>
<dbReference type="EMBL" id="VSDQ01000729">
    <property type="protein sequence ID" value="TYA69833.1"/>
    <property type="molecule type" value="Genomic_DNA"/>
</dbReference>
<dbReference type="AlphaFoldDB" id="A0A5D0HEQ6"/>
<organism evidence="1 2">
    <name type="scientific">Seonamhaeicola marinus</name>
    <dbReference type="NCBI Taxonomy" id="1912246"/>
    <lineage>
        <taxon>Bacteria</taxon>
        <taxon>Pseudomonadati</taxon>
        <taxon>Bacteroidota</taxon>
        <taxon>Flavobacteriia</taxon>
        <taxon>Flavobacteriales</taxon>
        <taxon>Flavobacteriaceae</taxon>
    </lineage>
</organism>
<dbReference type="PANTHER" id="PTHR40036">
    <property type="entry name" value="MACROCIN O-METHYLTRANSFERASE"/>
    <property type="match status" value="1"/>
</dbReference>
<reference evidence="1 2" key="1">
    <citation type="submission" date="2019-08" db="EMBL/GenBank/DDBJ databases">
        <title>Seonamhaeicola sediminis sp. nov., isolated from marine sediment.</title>
        <authorList>
            <person name="Cao W.R."/>
        </authorList>
    </citation>
    <scope>NUCLEOTIDE SEQUENCE [LARGE SCALE GENOMIC DNA]</scope>
    <source>
        <strain evidence="1 2">B011</strain>
    </source>
</reference>
<comment type="caution">
    <text evidence="1">The sequence shown here is derived from an EMBL/GenBank/DDBJ whole genome shotgun (WGS) entry which is preliminary data.</text>
</comment>
<evidence type="ECO:0000313" key="1">
    <source>
        <dbReference type="EMBL" id="TYA69833.1"/>
    </source>
</evidence>
<dbReference type="InterPro" id="IPR029063">
    <property type="entry name" value="SAM-dependent_MTases_sf"/>
</dbReference>
<gene>
    <name evidence="1" type="ORF">FUA24_21295</name>
</gene>
<dbReference type="OrthoDB" id="3826968at2"/>
<dbReference type="InterPro" id="IPR008884">
    <property type="entry name" value="TylF_MeTrfase"/>
</dbReference>
<dbReference type="Gene3D" id="3.40.50.150">
    <property type="entry name" value="Vaccinia Virus protein VP39"/>
    <property type="match status" value="1"/>
</dbReference>
<name>A0A5D0HEQ6_9FLAO</name>
<evidence type="ECO:0000313" key="2">
    <source>
        <dbReference type="Proteomes" id="UP000323930"/>
    </source>
</evidence>
<proteinExistence type="predicted"/>
<accession>A0A5D0HEQ6</accession>
<dbReference type="Pfam" id="PF05711">
    <property type="entry name" value="TylF"/>
    <property type="match status" value="1"/>
</dbReference>
<evidence type="ECO:0008006" key="3">
    <source>
        <dbReference type="Google" id="ProtNLM"/>
    </source>
</evidence>
<keyword evidence="2" id="KW-1185">Reference proteome</keyword>
<sequence length="234" mass="27753">MPLHPFLSRTKLYKPLKKLLKPINNVYRYVDFVEFISINNGKGKLNDYYNKKATYKNRMQLHEMLLSELHDKPINYIEFGVAAGEMIKKWSSTNSIKESRFLGFDSFEGLPERWEEKQQGHFNQQGEFPDIKDDRVSFVKGWFQDTVYGALQNFDFDNRSIYHLDADLFSSTLYVLFQIEPKLKKNDILIFDEFSSFNHEFKALEIFKSCINSKWNFEFIGAVNNYRQVAFVLK</sequence>
<dbReference type="Proteomes" id="UP000323930">
    <property type="component" value="Unassembled WGS sequence"/>
</dbReference>